<proteinExistence type="predicted"/>
<feature type="chain" id="PRO_5009911732" evidence="1">
    <location>
        <begin position="28"/>
        <end position="175"/>
    </location>
</feature>
<reference evidence="2 3" key="1">
    <citation type="submission" date="2016-11" db="EMBL/GenBank/DDBJ databases">
        <authorList>
            <person name="Jaros S."/>
            <person name="Januszkiewicz K."/>
            <person name="Wedrychowicz H."/>
        </authorList>
    </citation>
    <scope>NUCLEOTIDE SEQUENCE [LARGE SCALE GENOMIC DNA]</scope>
    <source>
        <strain evidence="2 3">DSM 18231</strain>
    </source>
</reference>
<protein>
    <submittedName>
        <fullName evidence="2">Uncharacterized protein</fullName>
    </submittedName>
</protein>
<evidence type="ECO:0000313" key="2">
    <source>
        <dbReference type="EMBL" id="SHG54570.1"/>
    </source>
</evidence>
<gene>
    <name evidence="2" type="ORF">SAMN02744645_0593</name>
</gene>
<dbReference type="AlphaFoldDB" id="A0A1M5KPH3"/>
<evidence type="ECO:0000313" key="3">
    <source>
        <dbReference type="Proteomes" id="UP000184000"/>
    </source>
</evidence>
<dbReference type="EMBL" id="FQXA01000001">
    <property type="protein sequence ID" value="SHG54570.1"/>
    <property type="molecule type" value="Genomic_DNA"/>
</dbReference>
<accession>A0A1M5KPH3</accession>
<feature type="signal peptide" evidence="1">
    <location>
        <begin position="1"/>
        <end position="27"/>
    </location>
</feature>
<keyword evidence="1" id="KW-0732">Signal</keyword>
<dbReference type="Proteomes" id="UP000184000">
    <property type="component" value="Unassembled WGS sequence"/>
</dbReference>
<dbReference type="GeneID" id="98639719"/>
<sequence length="175" mass="19338">MQQGLTSQLAKLLLISVFLIASGQLNAAEPNTLGSDEPSRYLAELQTLYLTQDERKALLAHSNALLKAYKLRAAYQVEQANPEDLEYQISVGVPGELRIREERRDASGNVAVRNRGFSVFGLDPYIQYQCPPQGVVCTFAGLADGEPWLTILRDPKGAEELAKALSFLFRNLQKG</sequence>
<organism evidence="2 3">
    <name type="scientific">Stutzerimonas xanthomarina DSM 18231</name>
    <dbReference type="NCBI Taxonomy" id="1403346"/>
    <lineage>
        <taxon>Bacteria</taxon>
        <taxon>Pseudomonadati</taxon>
        <taxon>Pseudomonadota</taxon>
        <taxon>Gammaproteobacteria</taxon>
        <taxon>Pseudomonadales</taxon>
        <taxon>Pseudomonadaceae</taxon>
        <taxon>Stutzerimonas</taxon>
    </lineage>
</organism>
<name>A0A1M5KPH3_9GAMM</name>
<evidence type="ECO:0000256" key="1">
    <source>
        <dbReference type="SAM" id="SignalP"/>
    </source>
</evidence>
<dbReference type="RefSeq" id="WP_073299054.1">
    <property type="nucleotide sequence ID" value="NZ_FQXA01000001.1"/>
</dbReference>